<evidence type="ECO:0000313" key="1">
    <source>
        <dbReference type="EMBL" id="TID15984.1"/>
    </source>
</evidence>
<evidence type="ECO:0000313" key="2">
    <source>
        <dbReference type="Proteomes" id="UP000298493"/>
    </source>
</evidence>
<dbReference type="InterPro" id="IPR052355">
    <property type="entry name" value="CENP-V-like"/>
</dbReference>
<reference evidence="1 2" key="1">
    <citation type="submission" date="2019-04" db="EMBL/GenBank/DDBJ databases">
        <title>High contiguity whole genome sequence and gene annotation resource for two Venturia nashicola isolates.</title>
        <authorList>
            <person name="Prokchorchik M."/>
            <person name="Won K."/>
            <person name="Lee Y."/>
            <person name="Choi E.D."/>
            <person name="Segonzac C."/>
            <person name="Sohn K.H."/>
        </authorList>
    </citation>
    <scope>NUCLEOTIDE SEQUENCE [LARGE SCALE GENOMIC DNA]</scope>
    <source>
        <strain evidence="1 2">PRI2</strain>
    </source>
</reference>
<comment type="caution">
    <text evidence="1">The sequence shown here is derived from an EMBL/GenBank/DDBJ whole genome shotgun (WGS) entry which is preliminary data.</text>
</comment>
<organism evidence="1 2">
    <name type="scientific">Venturia nashicola</name>
    <dbReference type="NCBI Taxonomy" id="86259"/>
    <lineage>
        <taxon>Eukaryota</taxon>
        <taxon>Fungi</taxon>
        <taxon>Dikarya</taxon>
        <taxon>Ascomycota</taxon>
        <taxon>Pezizomycotina</taxon>
        <taxon>Dothideomycetes</taxon>
        <taxon>Pleosporomycetidae</taxon>
        <taxon>Venturiales</taxon>
        <taxon>Venturiaceae</taxon>
        <taxon>Venturia</taxon>
    </lineage>
</organism>
<dbReference type="PANTHER" id="PTHR28620:SF1">
    <property type="entry name" value="CENP-V_GFA DOMAIN-CONTAINING PROTEIN"/>
    <property type="match status" value="1"/>
</dbReference>
<dbReference type="Proteomes" id="UP000298493">
    <property type="component" value="Unassembled WGS sequence"/>
</dbReference>
<dbReference type="SUPFAM" id="SSF51316">
    <property type="entry name" value="Mss4-like"/>
    <property type="match status" value="1"/>
</dbReference>
<dbReference type="STRING" id="86259.A0A4Z1NX19"/>
<dbReference type="AlphaFoldDB" id="A0A4Z1NX19"/>
<dbReference type="PANTHER" id="PTHR28620">
    <property type="entry name" value="CENTROMERE PROTEIN V"/>
    <property type="match status" value="1"/>
</dbReference>
<name>A0A4Z1NX19_9PEZI</name>
<dbReference type="OrthoDB" id="2993351at2759"/>
<protein>
    <submittedName>
        <fullName evidence="1">Glutathione-dependent formaldehyde-activating protein</fullName>
    </submittedName>
</protein>
<gene>
    <name evidence="1" type="ORF">E6O75_ATG09042</name>
</gene>
<keyword evidence="2" id="KW-1185">Reference proteome</keyword>
<dbReference type="InterPro" id="IPR011057">
    <property type="entry name" value="Mss4-like_sf"/>
</dbReference>
<dbReference type="EMBL" id="SNSC02000019">
    <property type="protein sequence ID" value="TID15984.1"/>
    <property type="molecule type" value="Genomic_DNA"/>
</dbReference>
<dbReference type="Gene3D" id="2.170.150.70">
    <property type="match status" value="1"/>
</dbReference>
<proteinExistence type="predicted"/>
<accession>A0A4Z1NX19</accession>
<sequence>MSNHSYSANCHCGQVKLIFTLAEPIQESEIIRCNCSICTKSGYINVYPLRKDVTFCPRCGTSMLIDFRDSPYESERPHYAININTIASIQDIMSSLKILPFDGHNKLKPSYEVPQ</sequence>